<proteinExistence type="predicted"/>
<sequence length="62" mass="6608">MVEGIAAAGAKYFIAKVAPTIATWLADNWGIKSVGLYLGTMAIACFIALLTIIETKDVDFTK</sequence>
<protein>
    <submittedName>
        <fullName evidence="2">Uncharacterized protein</fullName>
    </submittedName>
</protein>
<keyword evidence="1" id="KW-1133">Transmembrane helix</keyword>
<evidence type="ECO:0000256" key="1">
    <source>
        <dbReference type="SAM" id="Phobius"/>
    </source>
</evidence>
<gene>
    <name evidence="2" type="ORF">BSQ50_11460</name>
</gene>
<dbReference type="RefSeq" id="WP_057884921.1">
    <property type="nucleotide sequence ID" value="NZ_CP018180.1"/>
</dbReference>
<keyword evidence="3" id="KW-1185">Reference proteome</keyword>
<feature type="transmembrane region" description="Helical" evidence="1">
    <location>
        <begin position="34"/>
        <end position="53"/>
    </location>
</feature>
<organism evidence="2 3">
    <name type="scientific">Liquorilactobacillus nagelii</name>
    <dbReference type="NCBI Taxonomy" id="82688"/>
    <lineage>
        <taxon>Bacteria</taxon>
        <taxon>Bacillati</taxon>
        <taxon>Bacillota</taxon>
        <taxon>Bacilli</taxon>
        <taxon>Lactobacillales</taxon>
        <taxon>Lactobacillaceae</taxon>
        <taxon>Liquorilactobacillus</taxon>
    </lineage>
</organism>
<evidence type="ECO:0000313" key="3">
    <source>
        <dbReference type="Proteomes" id="UP000324497"/>
    </source>
</evidence>
<dbReference type="KEGG" id="lng:BSQ50_11460"/>
<accession>A0A3S6QYE1</accession>
<dbReference type="EMBL" id="CP018180">
    <property type="protein sequence ID" value="AUJ33108.1"/>
    <property type="molecule type" value="Genomic_DNA"/>
</dbReference>
<dbReference type="AlphaFoldDB" id="A0A3S6QYE1"/>
<dbReference type="GeneID" id="78522732"/>
<keyword evidence="1" id="KW-0812">Transmembrane</keyword>
<reference evidence="2 3" key="1">
    <citation type="submission" date="2016-11" db="EMBL/GenBank/DDBJ databases">
        <title>Interaction between Lactobacillus species and yeast in water kefir.</title>
        <authorList>
            <person name="Behr J."/>
            <person name="Xu D."/>
            <person name="Vogel R.F."/>
        </authorList>
    </citation>
    <scope>NUCLEOTIDE SEQUENCE [LARGE SCALE GENOMIC DNA]</scope>
    <source>
        <strain evidence="2 3">TMW 1.1827</strain>
    </source>
</reference>
<keyword evidence="1" id="KW-0472">Membrane</keyword>
<dbReference type="Proteomes" id="UP000324497">
    <property type="component" value="Chromosome"/>
</dbReference>
<evidence type="ECO:0000313" key="2">
    <source>
        <dbReference type="EMBL" id="AUJ33108.1"/>
    </source>
</evidence>
<name>A0A3S6QYE1_9LACO</name>